<gene>
    <name evidence="2" type="ORF">TUM17379_17810</name>
</gene>
<protein>
    <submittedName>
        <fullName evidence="2">Uncharacterized protein</fullName>
    </submittedName>
</protein>
<reference evidence="2" key="1">
    <citation type="submission" date="2021-05" db="EMBL/GenBank/DDBJ databases">
        <title>Molecular characterization for Shewanella algae harboring chromosomal blaOXA-55-like strains isolated from clinical and environment sample.</title>
        <authorList>
            <person name="Ohama Y."/>
            <person name="Aoki K."/>
            <person name="Harada S."/>
            <person name="Moriya K."/>
            <person name="Ishii Y."/>
            <person name="Tateda K."/>
        </authorList>
    </citation>
    <scope>NUCLEOTIDE SEQUENCE</scope>
    <source>
        <strain evidence="2">TUM17379</strain>
    </source>
</reference>
<evidence type="ECO:0000313" key="3">
    <source>
        <dbReference type="Proteomes" id="UP000825078"/>
    </source>
</evidence>
<sequence>MNLLLLSNHQSATGHKALAFVIEALGLKGQVGGYIGSEPDPEGGLPANTGVLSRPWHRSQHLPGF</sequence>
<organism evidence="2 3">
    <name type="scientific">Shewanella algae</name>
    <dbReference type="NCBI Taxonomy" id="38313"/>
    <lineage>
        <taxon>Bacteria</taxon>
        <taxon>Pseudomonadati</taxon>
        <taxon>Pseudomonadota</taxon>
        <taxon>Gammaproteobacteria</taxon>
        <taxon>Alteromonadales</taxon>
        <taxon>Shewanellaceae</taxon>
        <taxon>Shewanella</taxon>
    </lineage>
</organism>
<name>A0AAD1NM65_9GAMM</name>
<evidence type="ECO:0000256" key="1">
    <source>
        <dbReference type="SAM" id="MobiDB-lite"/>
    </source>
</evidence>
<dbReference type="Proteomes" id="UP000825078">
    <property type="component" value="Chromosome"/>
</dbReference>
<proteinExistence type="predicted"/>
<dbReference type="EMBL" id="AP024613">
    <property type="protein sequence ID" value="BCV44763.1"/>
    <property type="molecule type" value="Genomic_DNA"/>
</dbReference>
<evidence type="ECO:0000313" key="2">
    <source>
        <dbReference type="EMBL" id="BCV44763.1"/>
    </source>
</evidence>
<accession>A0AAD1NM65</accession>
<feature type="compositionally biased region" description="Basic residues" evidence="1">
    <location>
        <begin position="55"/>
        <end position="65"/>
    </location>
</feature>
<feature type="region of interest" description="Disordered" evidence="1">
    <location>
        <begin position="38"/>
        <end position="65"/>
    </location>
</feature>
<dbReference type="AlphaFoldDB" id="A0AAD1NM65"/>